<reference evidence="2" key="1">
    <citation type="submission" date="2019-08" db="EMBL/GenBank/DDBJ databases">
        <authorList>
            <person name="Kucharzyk K."/>
            <person name="Murdoch R.W."/>
            <person name="Higgins S."/>
            <person name="Loffler F."/>
        </authorList>
    </citation>
    <scope>NUCLEOTIDE SEQUENCE</scope>
</reference>
<feature type="region of interest" description="Disordered" evidence="1">
    <location>
        <begin position="54"/>
        <end position="75"/>
    </location>
</feature>
<comment type="caution">
    <text evidence="2">The sequence shown here is derived from an EMBL/GenBank/DDBJ whole genome shotgun (WGS) entry which is preliminary data.</text>
</comment>
<name>A0A645CZP1_9ZZZZ</name>
<evidence type="ECO:0000256" key="1">
    <source>
        <dbReference type="SAM" id="MobiDB-lite"/>
    </source>
</evidence>
<gene>
    <name evidence="2" type="ORF">SDC9_129379</name>
</gene>
<dbReference type="AlphaFoldDB" id="A0A645CZP1"/>
<evidence type="ECO:0000313" key="2">
    <source>
        <dbReference type="EMBL" id="MPM82318.1"/>
    </source>
</evidence>
<proteinExistence type="predicted"/>
<dbReference type="EMBL" id="VSSQ01031431">
    <property type="protein sequence ID" value="MPM82318.1"/>
    <property type="molecule type" value="Genomic_DNA"/>
</dbReference>
<sequence>MLVDLAAEVFKPALLLHGVSRRRHVVVALARNRRDQVKDAIHRALAVVVKNHHDVPLGHPKSRHQRGQPAHVLCE</sequence>
<accession>A0A645CZP1</accession>
<protein>
    <submittedName>
        <fullName evidence="2">Uncharacterized protein</fullName>
    </submittedName>
</protein>
<organism evidence="2">
    <name type="scientific">bioreactor metagenome</name>
    <dbReference type="NCBI Taxonomy" id="1076179"/>
    <lineage>
        <taxon>unclassified sequences</taxon>
        <taxon>metagenomes</taxon>
        <taxon>ecological metagenomes</taxon>
    </lineage>
</organism>